<sequence>MAAEPSVFAQRPRFALVSDLDWTMVDHADATHEKLLRFNRCWMTEFAPDSLLVFSTGRSPPLFHDLAGEVPLLTPDILVCSVGTEILINGQPDAEWEEYLNQGWDRAAALAVAAQLPDLVLQRDSEQRPHKISFKLSVADPEAVLSKLRSGLAATGLDCNVIFSGGVDVDILPSRASKGKALSFLLKQLEAGAGLPEAGVMVCGDSGNDVELFAVPGVHGCVVANAHKELRDWADANMHDRIYVATEDGPGGIYEALHHFSFPNPAKADTVHRRQAVVSSVRYLEDWCNAAVPNDAAECSRQMEVLDGDFEYVQPTGAILSRRELLDWLTAQGYGSKALSPSSSHAAGGSGAGGGSSAGGAAAVAEQAAAPASPAEAGGASGSGRARMWIDRWSEKELAPGVWLVRYMELHQPFAEGEHTATQRSGRWASAVLRQQVGNSYRIAYIHETYVPQESARA</sequence>
<feature type="compositionally biased region" description="Low complexity" evidence="7">
    <location>
        <begin position="338"/>
        <end position="347"/>
    </location>
</feature>
<evidence type="ECO:0000313" key="10">
    <source>
        <dbReference type="Proteomes" id="UP000239899"/>
    </source>
</evidence>
<dbReference type="AlphaFoldDB" id="A0A2P6TJ97"/>
<dbReference type="SFLD" id="SFLDG01141">
    <property type="entry name" value="C2.B.1:_Sucrose_Phosphatase_Li"/>
    <property type="match status" value="1"/>
</dbReference>
<proteinExistence type="inferred from homology"/>
<dbReference type="InterPro" id="IPR051518">
    <property type="entry name" value="Sucrose_Phosphatase"/>
</dbReference>
<dbReference type="SFLD" id="SFLDG01140">
    <property type="entry name" value="C2.B:_Phosphomannomutase_and_P"/>
    <property type="match status" value="1"/>
</dbReference>
<dbReference type="Gene3D" id="3.90.1070.10">
    <property type="match status" value="1"/>
</dbReference>
<evidence type="ECO:0000256" key="4">
    <source>
        <dbReference type="ARBA" id="ARBA00022801"/>
    </source>
</evidence>
<dbReference type="NCBIfam" id="TIGR01485">
    <property type="entry name" value="SPP_plant-cyano"/>
    <property type="match status" value="1"/>
</dbReference>
<dbReference type="InterPro" id="IPR036412">
    <property type="entry name" value="HAD-like_sf"/>
</dbReference>
<dbReference type="UniPathway" id="UPA00371">
    <property type="reaction ID" value="UER00546"/>
</dbReference>
<dbReference type="PANTHER" id="PTHR46521:SF4">
    <property type="entry name" value="SUCROSE-PHOSPHATASE 2-RELATED"/>
    <property type="match status" value="1"/>
</dbReference>
<feature type="domain" description="Sucrose phosphatase-like" evidence="8">
    <location>
        <begin position="13"/>
        <end position="260"/>
    </location>
</feature>
<dbReference type="NCBIfam" id="TIGR01484">
    <property type="entry name" value="HAD-SF-IIB"/>
    <property type="match status" value="1"/>
</dbReference>
<evidence type="ECO:0000256" key="2">
    <source>
        <dbReference type="ARBA" id="ARBA00005070"/>
    </source>
</evidence>
<dbReference type="Gene3D" id="3.10.450.50">
    <property type="match status" value="2"/>
</dbReference>
<comment type="caution">
    <text evidence="9">The sequence shown here is derived from an EMBL/GenBank/DDBJ whole genome shotgun (WGS) entry which is preliminary data.</text>
</comment>
<dbReference type="PANTHER" id="PTHR46521">
    <property type="entry name" value="SUCROSE-PHOSPHATASE 2-RELATED"/>
    <property type="match status" value="1"/>
</dbReference>
<keyword evidence="10" id="KW-1185">Reference proteome</keyword>
<feature type="compositionally biased region" description="Gly residues" evidence="7">
    <location>
        <begin position="348"/>
        <end position="358"/>
    </location>
</feature>
<comment type="function">
    <text evidence="6">Catalyzes the final step of sucrose synthesis.</text>
</comment>
<keyword evidence="4 6" id="KW-0378">Hydrolase</keyword>
<dbReference type="EC" id="3.1.3.24" evidence="6"/>
<dbReference type="OrthoDB" id="531008at2759"/>
<dbReference type="Gene3D" id="3.40.50.1000">
    <property type="entry name" value="HAD superfamily/HAD-like"/>
    <property type="match status" value="1"/>
</dbReference>
<comment type="catalytic activity">
    <reaction evidence="5 6">
        <text>sucrose 6(F)-phosphate + H2O = sucrose + phosphate</text>
        <dbReference type="Rhea" id="RHEA:19289"/>
        <dbReference type="ChEBI" id="CHEBI:15377"/>
        <dbReference type="ChEBI" id="CHEBI:17992"/>
        <dbReference type="ChEBI" id="CHEBI:43474"/>
        <dbReference type="ChEBI" id="CHEBI:57723"/>
        <dbReference type="EC" id="3.1.3.24"/>
    </reaction>
</comment>
<dbReference type="STRING" id="3076.A0A2P6TJ97"/>
<comment type="similarity">
    <text evidence="3 6">Belongs to the sucrose phosphatase family.</text>
</comment>
<feature type="region of interest" description="Disordered" evidence="7">
    <location>
        <begin position="338"/>
        <end position="359"/>
    </location>
</feature>
<evidence type="ECO:0000256" key="5">
    <source>
        <dbReference type="ARBA" id="ARBA00048036"/>
    </source>
</evidence>
<dbReference type="GO" id="GO:0000287">
    <property type="term" value="F:magnesium ion binding"/>
    <property type="evidence" value="ECO:0007669"/>
    <property type="project" value="UniProtKB-UniRule"/>
</dbReference>
<dbReference type="GO" id="GO:0005986">
    <property type="term" value="P:sucrose biosynthetic process"/>
    <property type="evidence" value="ECO:0007669"/>
    <property type="project" value="UniProtKB-UniRule"/>
</dbReference>
<dbReference type="Proteomes" id="UP000239899">
    <property type="component" value="Unassembled WGS sequence"/>
</dbReference>
<organism evidence="9 10">
    <name type="scientific">Chlorella sorokiniana</name>
    <name type="common">Freshwater green alga</name>
    <dbReference type="NCBI Taxonomy" id="3076"/>
    <lineage>
        <taxon>Eukaryota</taxon>
        <taxon>Viridiplantae</taxon>
        <taxon>Chlorophyta</taxon>
        <taxon>core chlorophytes</taxon>
        <taxon>Trebouxiophyceae</taxon>
        <taxon>Chlorellales</taxon>
        <taxon>Chlorellaceae</taxon>
        <taxon>Chlorella clade</taxon>
        <taxon>Chlorella</taxon>
    </lineage>
</organism>
<reference evidence="9 10" key="1">
    <citation type="journal article" date="2018" name="Plant J.">
        <title>Genome sequences of Chlorella sorokiniana UTEX 1602 and Micractinium conductrix SAG 241.80: implications to maltose excretion by a green alga.</title>
        <authorList>
            <person name="Arriola M.B."/>
            <person name="Velmurugan N."/>
            <person name="Zhang Y."/>
            <person name="Plunkett M.H."/>
            <person name="Hondzo H."/>
            <person name="Barney B.M."/>
        </authorList>
    </citation>
    <scope>NUCLEOTIDE SEQUENCE [LARGE SCALE GENOMIC DNA]</scope>
    <source>
        <strain evidence="10">UTEX 1602</strain>
    </source>
</reference>
<dbReference type="EMBL" id="LHPG02000014">
    <property type="protein sequence ID" value="PRW39320.1"/>
    <property type="molecule type" value="Genomic_DNA"/>
</dbReference>
<comment type="subunit">
    <text evidence="6">Homodimer.</text>
</comment>
<evidence type="ECO:0000313" key="9">
    <source>
        <dbReference type="EMBL" id="PRW39320.1"/>
    </source>
</evidence>
<evidence type="ECO:0000259" key="8">
    <source>
        <dbReference type="Pfam" id="PF05116"/>
    </source>
</evidence>
<dbReference type="GO" id="GO:0050307">
    <property type="term" value="F:sucrose-phosphate phosphatase activity"/>
    <property type="evidence" value="ECO:0007669"/>
    <property type="project" value="UniProtKB-UniRule"/>
</dbReference>
<evidence type="ECO:0000256" key="7">
    <source>
        <dbReference type="SAM" id="MobiDB-lite"/>
    </source>
</evidence>
<dbReference type="InterPro" id="IPR023214">
    <property type="entry name" value="HAD_sf"/>
</dbReference>
<gene>
    <name evidence="9" type="ORF">C2E21_7119</name>
</gene>
<evidence type="ECO:0000256" key="6">
    <source>
        <dbReference type="RuleBase" id="RU368007"/>
    </source>
</evidence>
<dbReference type="InterPro" id="IPR012847">
    <property type="entry name" value="Sucrose_phosphatase_pln/cyn"/>
</dbReference>
<dbReference type="InterPro" id="IPR006379">
    <property type="entry name" value="HAD-SF_hydro_IIB"/>
</dbReference>
<evidence type="ECO:0000256" key="3">
    <source>
        <dbReference type="ARBA" id="ARBA00007211"/>
    </source>
</evidence>
<protein>
    <recommendedName>
        <fullName evidence="6">Sucrose-phosphatase</fullName>
        <ecNumber evidence="6">3.1.3.24</ecNumber>
    </recommendedName>
</protein>
<keyword evidence="6" id="KW-0460">Magnesium</keyword>
<evidence type="ECO:0000256" key="1">
    <source>
        <dbReference type="ARBA" id="ARBA00001946"/>
    </source>
</evidence>
<comment type="pathway">
    <text evidence="2 6">Glycan biosynthesis; sucrose biosynthesis; sucrose from D-fructose 6-phosphate and UDP-alpha-D-glucose: step 2/2.</text>
</comment>
<dbReference type="NCBIfam" id="TIGR01482">
    <property type="entry name" value="SPP-subfamily"/>
    <property type="match status" value="1"/>
</dbReference>
<dbReference type="SFLD" id="SFLDS00003">
    <property type="entry name" value="Haloacid_Dehalogenase"/>
    <property type="match status" value="1"/>
</dbReference>
<dbReference type="Pfam" id="PF05116">
    <property type="entry name" value="S6PP"/>
    <property type="match status" value="1"/>
</dbReference>
<dbReference type="SUPFAM" id="SSF56784">
    <property type="entry name" value="HAD-like"/>
    <property type="match status" value="1"/>
</dbReference>
<accession>A0A2P6TJ97</accession>
<dbReference type="InterPro" id="IPR006380">
    <property type="entry name" value="SPP-like_dom"/>
</dbReference>
<comment type="cofactor">
    <cofactor evidence="1 6">
        <name>Mg(2+)</name>
        <dbReference type="ChEBI" id="CHEBI:18420"/>
    </cofactor>
</comment>
<name>A0A2P6TJ97_CHLSO</name>